<comment type="caution">
    <text evidence="2">The sequence shown here is derived from an EMBL/GenBank/DDBJ whole genome shotgun (WGS) entry which is preliminary data.</text>
</comment>
<reference evidence="2" key="1">
    <citation type="submission" date="2021-06" db="EMBL/GenBank/DDBJ databases">
        <authorList>
            <person name="Hodson N. C."/>
            <person name="Mongue J. A."/>
            <person name="Jaron S. K."/>
        </authorList>
    </citation>
    <scope>NUCLEOTIDE SEQUENCE</scope>
</reference>
<sequence>MARFVILLSATLAIAHLACGEAPLSYGAPSDRYGAPGGYSGNGGYSGAGRGGYSGGASG</sequence>
<dbReference type="Proteomes" id="UP000708208">
    <property type="component" value="Unassembled WGS sequence"/>
</dbReference>
<name>A0A8J2P6K5_9HEXA</name>
<keyword evidence="3" id="KW-1185">Reference proteome</keyword>
<evidence type="ECO:0000313" key="2">
    <source>
        <dbReference type="EMBL" id="CAG7733865.1"/>
    </source>
</evidence>
<feature type="non-terminal residue" evidence="2">
    <location>
        <position position="1"/>
    </location>
</feature>
<evidence type="ECO:0000313" key="3">
    <source>
        <dbReference type="Proteomes" id="UP000708208"/>
    </source>
</evidence>
<protein>
    <submittedName>
        <fullName evidence="2">Uncharacterized protein</fullName>
    </submittedName>
</protein>
<feature type="signal peptide" evidence="1">
    <location>
        <begin position="1"/>
        <end position="20"/>
    </location>
</feature>
<feature type="chain" id="PRO_5035222905" evidence="1">
    <location>
        <begin position="21"/>
        <end position="59"/>
    </location>
</feature>
<dbReference type="AlphaFoldDB" id="A0A8J2P6K5"/>
<organism evidence="2 3">
    <name type="scientific">Allacma fusca</name>
    <dbReference type="NCBI Taxonomy" id="39272"/>
    <lineage>
        <taxon>Eukaryota</taxon>
        <taxon>Metazoa</taxon>
        <taxon>Ecdysozoa</taxon>
        <taxon>Arthropoda</taxon>
        <taxon>Hexapoda</taxon>
        <taxon>Collembola</taxon>
        <taxon>Symphypleona</taxon>
        <taxon>Sminthuridae</taxon>
        <taxon>Allacma</taxon>
    </lineage>
</organism>
<proteinExistence type="predicted"/>
<dbReference type="EMBL" id="CAJVCH010258186">
    <property type="protein sequence ID" value="CAG7733865.1"/>
    <property type="molecule type" value="Genomic_DNA"/>
</dbReference>
<keyword evidence="1" id="KW-0732">Signal</keyword>
<accession>A0A8J2P6K5</accession>
<evidence type="ECO:0000256" key="1">
    <source>
        <dbReference type="SAM" id="SignalP"/>
    </source>
</evidence>
<gene>
    <name evidence="2" type="ORF">AFUS01_LOCUS22286</name>
</gene>